<organism evidence="2 3">
    <name type="scientific">Pleurotus ostreatus (strain PC15)</name>
    <name type="common">Oyster mushroom</name>
    <dbReference type="NCBI Taxonomy" id="1137138"/>
    <lineage>
        <taxon>Eukaryota</taxon>
        <taxon>Fungi</taxon>
        <taxon>Dikarya</taxon>
        <taxon>Basidiomycota</taxon>
        <taxon>Agaricomycotina</taxon>
        <taxon>Agaricomycetes</taxon>
        <taxon>Agaricomycetidae</taxon>
        <taxon>Agaricales</taxon>
        <taxon>Pleurotineae</taxon>
        <taxon>Pleurotaceae</taxon>
        <taxon>Pleurotus</taxon>
    </lineage>
</organism>
<dbReference type="AlphaFoldDB" id="A0A067NPV4"/>
<protein>
    <recommendedName>
        <fullName evidence="1">DUF6533 domain-containing protein</fullName>
    </recommendedName>
</protein>
<accession>A0A067NPV4</accession>
<evidence type="ECO:0000313" key="3">
    <source>
        <dbReference type="Proteomes" id="UP000027073"/>
    </source>
</evidence>
<dbReference type="EMBL" id="KL198006">
    <property type="protein sequence ID" value="KDQ30103.1"/>
    <property type="molecule type" value="Genomic_DNA"/>
</dbReference>
<dbReference type="InterPro" id="IPR045340">
    <property type="entry name" value="DUF6533"/>
</dbReference>
<reference evidence="3" key="1">
    <citation type="journal article" date="2014" name="Proc. Natl. Acad. Sci. U.S.A.">
        <title>Extensive sampling of basidiomycete genomes demonstrates inadequacy of the white-rot/brown-rot paradigm for wood decay fungi.</title>
        <authorList>
            <person name="Riley R."/>
            <person name="Salamov A.A."/>
            <person name="Brown D.W."/>
            <person name="Nagy L.G."/>
            <person name="Floudas D."/>
            <person name="Held B.W."/>
            <person name="Levasseur A."/>
            <person name="Lombard V."/>
            <person name="Morin E."/>
            <person name="Otillar R."/>
            <person name="Lindquist E.A."/>
            <person name="Sun H."/>
            <person name="LaButti K.M."/>
            <person name="Schmutz J."/>
            <person name="Jabbour D."/>
            <person name="Luo H."/>
            <person name="Baker S.E."/>
            <person name="Pisabarro A.G."/>
            <person name="Walton J.D."/>
            <person name="Blanchette R.A."/>
            <person name="Henrissat B."/>
            <person name="Martin F."/>
            <person name="Cullen D."/>
            <person name="Hibbett D.S."/>
            <person name="Grigoriev I.V."/>
        </authorList>
    </citation>
    <scope>NUCLEOTIDE SEQUENCE [LARGE SCALE GENOMIC DNA]</scope>
    <source>
        <strain evidence="3">PC15</strain>
    </source>
</reference>
<dbReference type="InParanoid" id="A0A067NPV4"/>
<dbReference type="HOGENOM" id="CLU_1704971_0_0_1"/>
<sequence>MLVNACLLWQWYQYFLFKLNQSNEGSRAKAGLRLPLIPHVYMERPTLQGLFQLRQEEYLRVSPLALFVYDYLVTFGDEVTFIWTKPKSLGTILYFLARYPVFVDLVLSLYIRITPRLPVDQCIALDHAMGWMFLIGIAVAKSQSMSLSPGERTS</sequence>
<evidence type="ECO:0000313" key="2">
    <source>
        <dbReference type="EMBL" id="KDQ30103.1"/>
    </source>
</evidence>
<evidence type="ECO:0000259" key="1">
    <source>
        <dbReference type="Pfam" id="PF20151"/>
    </source>
</evidence>
<dbReference type="OrthoDB" id="2745134at2759"/>
<name>A0A067NPV4_PLEO1</name>
<dbReference type="VEuPathDB" id="FungiDB:PLEOSDRAFT_1101120"/>
<dbReference type="Proteomes" id="UP000027073">
    <property type="component" value="Unassembled WGS sequence"/>
</dbReference>
<dbReference type="Pfam" id="PF20151">
    <property type="entry name" value="DUF6533"/>
    <property type="match status" value="1"/>
</dbReference>
<gene>
    <name evidence="2" type="ORF">PLEOSDRAFT_1101120</name>
</gene>
<proteinExistence type="predicted"/>
<feature type="domain" description="DUF6533" evidence="1">
    <location>
        <begin position="58"/>
        <end position="102"/>
    </location>
</feature>